<name>A6I838_RAT</name>
<proteinExistence type="predicted"/>
<dbReference type="AlphaFoldDB" id="A6I838"/>
<accession>A6I838</accession>
<dbReference type="Proteomes" id="UP000234681">
    <property type="component" value="Chromosome 1"/>
</dbReference>
<protein>
    <submittedName>
        <fullName evidence="1">RCG40545, isoform CRA_a</fullName>
    </submittedName>
</protein>
<organism evidence="1 2">
    <name type="scientific">Rattus norvegicus</name>
    <name type="common">Rat</name>
    <dbReference type="NCBI Taxonomy" id="10116"/>
    <lineage>
        <taxon>Eukaryota</taxon>
        <taxon>Metazoa</taxon>
        <taxon>Chordata</taxon>
        <taxon>Craniata</taxon>
        <taxon>Vertebrata</taxon>
        <taxon>Euteleostomi</taxon>
        <taxon>Mammalia</taxon>
        <taxon>Eutheria</taxon>
        <taxon>Euarchontoglires</taxon>
        <taxon>Glires</taxon>
        <taxon>Rodentia</taxon>
        <taxon>Myomorpha</taxon>
        <taxon>Muroidea</taxon>
        <taxon>Muridae</taxon>
        <taxon>Murinae</taxon>
        <taxon>Rattus</taxon>
    </lineage>
</organism>
<sequence length="23" mass="2969">MVYLHKTDQFERSLMPLKWFLWV</sequence>
<gene>
    <name evidence="1" type="ORF">rCG_40545</name>
</gene>
<reference evidence="1 2" key="1">
    <citation type="submission" date="2005-09" db="EMBL/GenBank/DDBJ databases">
        <authorList>
            <person name="Mural R.J."/>
            <person name="Li P.W."/>
            <person name="Adams M.D."/>
            <person name="Amanatides P.G."/>
            <person name="Baden-Tillson H."/>
            <person name="Barnstead M."/>
            <person name="Chin S.H."/>
            <person name="Dew I."/>
            <person name="Evans C.A."/>
            <person name="Ferriera S."/>
            <person name="Flanigan M."/>
            <person name="Fosler C."/>
            <person name="Glodek A."/>
            <person name="Gu Z."/>
            <person name="Holt R.A."/>
            <person name="Jennings D."/>
            <person name="Kraft C.L."/>
            <person name="Lu F."/>
            <person name="Nguyen T."/>
            <person name="Nusskern D.R."/>
            <person name="Pfannkoch C.M."/>
            <person name="Sitter C."/>
            <person name="Sutton G.G."/>
            <person name="Venter J.C."/>
            <person name="Wang Z."/>
            <person name="Woodage T."/>
            <person name="Zheng X.H."/>
            <person name="Zhong F."/>
        </authorList>
    </citation>
    <scope>NUCLEOTIDE SEQUENCE [LARGE SCALE GENOMIC DNA]</scope>
    <source>
        <strain>BN</strain>
        <strain evidence="2">Sprague-Dawley</strain>
    </source>
</reference>
<dbReference type="EMBL" id="CH473956">
    <property type="protein sequence ID" value="EDM17839.1"/>
    <property type="molecule type" value="Genomic_DNA"/>
</dbReference>
<evidence type="ECO:0000313" key="1">
    <source>
        <dbReference type="EMBL" id="EDM17839.1"/>
    </source>
</evidence>
<evidence type="ECO:0000313" key="2">
    <source>
        <dbReference type="Proteomes" id="UP000234681"/>
    </source>
</evidence>